<accession>A0A6H0UJV1</accession>
<sequence>MKTTTKKMLSLLCLGMLASTVGNTLASAEVIDNGNGTLTIDNSNGTSDSSASVKVSGQVGFDNTNPKSPDPKDPNTWLNIDIPTEMVFASTEASGFKDIEGDAGKLVNRSGRPVEVSIADYVDASGGVADTKGIASLTLTGGVTTPSFDLKNFKSGVLTVLDSPHAAGQNAPIAGKSEVKLNLSGKVDPSLKKVHMLNNQIELKFKALDKDGKPLNP</sequence>
<protein>
    <submittedName>
        <fullName evidence="3">Uncharacterized protein</fullName>
    </submittedName>
</protein>
<organism evidence="3 4">
    <name type="scientific">Pseudolactococcus raffinolactis</name>
    <dbReference type="NCBI Taxonomy" id="1366"/>
    <lineage>
        <taxon>Bacteria</taxon>
        <taxon>Bacillati</taxon>
        <taxon>Bacillota</taxon>
        <taxon>Bacilli</taxon>
        <taxon>Lactobacillales</taxon>
        <taxon>Streptococcaceae</taxon>
        <taxon>Pseudolactococcus</taxon>
    </lineage>
</organism>
<dbReference type="EMBL" id="CP047616">
    <property type="protein sequence ID" value="QIW54680.1"/>
    <property type="molecule type" value="Genomic_DNA"/>
</dbReference>
<reference evidence="3 4" key="1">
    <citation type="submission" date="2019-12" db="EMBL/GenBank/DDBJ databases">
        <title>Whole genome sequences of Lactococcus raffinolactis strains isolated from sewage.</title>
        <authorList>
            <person name="Ybazeta G."/>
            <person name="Ross M."/>
            <person name="Brabant-Kirwan D."/>
            <person name="Saleh M."/>
            <person name="Dillon J.A."/>
            <person name="Splinter K."/>
            <person name="Nokhbeh R."/>
        </authorList>
    </citation>
    <scope>NUCLEOTIDE SEQUENCE [LARGE SCALE GENOMIC DNA]</scope>
    <source>
        <strain evidence="3 4">Lr_19_5</strain>
    </source>
</reference>
<dbReference type="AlphaFoldDB" id="A0A6H0UJV1"/>
<gene>
    <name evidence="3" type="ORF">GU336_11315</name>
</gene>
<proteinExistence type="predicted"/>
<feature type="signal peptide" evidence="2">
    <location>
        <begin position="1"/>
        <end position="26"/>
    </location>
</feature>
<dbReference type="RefSeq" id="WP_167839097.1">
    <property type="nucleotide sequence ID" value="NZ_CP047614.1"/>
</dbReference>
<feature type="chain" id="PRO_5043579673" evidence="2">
    <location>
        <begin position="27"/>
        <end position="217"/>
    </location>
</feature>
<evidence type="ECO:0000313" key="3">
    <source>
        <dbReference type="EMBL" id="QIW54680.1"/>
    </source>
</evidence>
<keyword evidence="2" id="KW-0732">Signal</keyword>
<feature type="compositionally biased region" description="Polar residues" evidence="1">
    <location>
        <begin position="42"/>
        <end position="67"/>
    </location>
</feature>
<evidence type="ECO:0000256" key="1">
    <source>
        <dbReference type="SAM" id="MobiDB-lite"/>
    </source>
</evidence>
<evidence type="ECO:0000256" key="2">
    <source>
        <dbReference type="SAM" id="SignalP"/>
    </source>
</evidence>
<feature type="region of interest" description="Disordered" evidence="1">
    <location>
        <begin position="42"/>
        <end position="74"/>
    </location>
</feature>
<name>A0A6H0UJV1_9LACT</name>
<evidence type="ECO:0000313" key="4">
    <source>
        <dbReference type="Proteomes" id="UP000501945"/>
    </source>
</evidence>
<dbReference type="Proteomes" id="UP000501945">
    <property type="component" value="Chromosome"/>
</dbReference>